<organism evidence="1 2">
    <name type="scientific">Musa troglodytarum</name>
    <name type="common">fe'i banana</name>
    <dbReference type="NCBI Taxonomy" id="320322"/>
    <lineage>
        <taxon>Eukaryota</taxon>
        <taxon>Viridiplantae</taxon>
        <taxon>Streptophyta</taxon>
        <taxon>Embryophyta</taxon>
        <taxon>Tracheophyta</taxon>
        <taxon>Spermatophyta</taxon>
        <taxon>Magnoliopsida</taxon>
        <taxon>Liliopsida</taxon>
        <taxon>Zingiberales</taxon>
        <taxon>Musaceae</taxon>
        <taxon>Musa</taxon>
    </lineage>
</organism>
<gene>
    <name evidence="1" type="ORF">MUK42_35874</name>
</gene>
<proteinExistence type="predicted"/>
<sequence>MTMKYYCFDQYYYYFAWSPQRSYSSSSSHQLSKNPSIGTLGTDGDQLRPILFCSAADILVANSIGRNREVPQAYKGTTRGTTLSSPLQKA</sequence>
<reference evidence="1" key="1">
    <citation type="submission" date="2022-05" db="EMBL/GenBank/DDBJ databases">
        <title>The Musa troglodytarum L. genome provides insights into the mechanism of non-climacteric behaviour and enrichment of carotenoids.</title>
        <authorList>
            <person name="Wang J."/>
        </authorList>
    </citation>
    <scope>NUCLEOTIDE SEQUENCE</scope>
    <source>
        <tissue evidence="1">Leaf</tissue>
    </source>
</reference>
<accession>A0A9E7E7B5</accession>
<evidence type="ECO:0000313" key="2">
    <source>
        <dbReference type="Proteomes" id="UP001055439"/>
    </source>
</evidence>
<dbReference type="Proteomes" id="UP001055439">
    <property type="component" value="Chromosome 1"/>
</dbReference>
<dbReference type="AlphaFoldDB" id="A0A9E7E7B5"/>
<name>A0A9E7E7B5_9LILI</name>
<evidence type="ECO:0000313" key="1">
    <source>
        <dbReference type="EMBL" id="URD71828.1"/>
    </source>
</evidence>
<keyword evidence="2" id="KW-1185">Reference proteome</keyword>
<protein>
    <submittedName>
        <fullName evidence="1">Uncharacterized protein</fullName>
    </submittedName>
</protein>
<dbReference type="EMBL" id="CP097502">
    <property type="protein sequence ID" value="URD71828.1"/>
    <property type="molecule type" value="Genomic_DNA"/>
</dbReference>